<keyword evidence="3" id="KW-1185">Reference proteome</keyword>
<protein>
    <recommendedName>
        <fullName evidence="1">USP8 dimerisation domain-containing protein</fullName>
    </recommendedName>
</protein>
<dbReference type="PANTHER" id="PTHR12947">
    <property type="entry name" value="AMSH-LIKE PROTEASE"/>
    <property type="match status" value="1"/>
</dbReference>
<evidence type="ECO:0000313" key="2">
    <source>
        <dbReference type="EMBL" id="KAJ8921865.1"/>
    </source>
</evidence>
<proteinExistence type="predicted"/>
<accession>A0AAV8W5H8</accession>
<dbReference type="AlphaFoldDB" id="A0AAV8W5H8"/>
<dbReference type="Gene3D" id="1.20.58.80">
    <property type="entry name" value="Phosphotransferase system, lactose/cellobiose-type IIA subunit"/>
    <property type="match status" value="1"/>
</dbReference>
<evidence type="ECO:0000259" key="1">
    <source>
        <dbReference type="Pfam" id="PF08969"/>
    </source>
</evidence>
<dbReference type="SUPFAM" id="SSF140856">
    <property type="entry name" value="USP8 N-terminal domain-like"/>
    <property type="match status" value="1"/>
</dbReference>
<comment type="caution">
    <text evidence="2">The sequence shown here is derived from an EMBL/GenBank/DDBJ whole genome shotgun (WGS) entry which is preliminary data.</text>
</comment>
<dbReference type="EMBL" id="JANEYG010000008">
    <property type="protein sequence ID" value="KAJ8921865.1"/>
    <property type="molecule type" value="Genomic_DNA"/>
</dbReference>
<reference evidence="2 3" key="1">
    <citation type="journal article" date="2023" name="Insect Mol. Biol.">
        <title>Genome sequencing provides insights into the evolution of gene families encoding plant cell wall-degrading enzymes in longhorned beetles.</title>
        <authorList>
            <person name="Shin N.R."/>
            <person name="Okamura Y."/>
            <person name="Kirsch R."/>
            <person name="Pauchet Y."/>
        </authorList>
    </citation>
    <scope>NUCLEOTIDE SEQUENCE [LARGE SCALE GENOMIC DNA]</scope>
    <source>
        <strain evidence="2">EAD_L_NR</strain>
    </source>
</reference>
<sequence length="135" mass="15906">MAQIKPGNILESLEPQERLKQLINYSNTVEVDPHVPPMRYYRSGIEMVRMASVYYEEGSLENAYVLYLKFMTLFLEKIRKHPGFNSVPTEVKAKNQSKLREVLPKAEKLKKLLLQQYQDDYMRYLAEVFKEKSIA</sequence>
<dbReference type="GO" id="GO:0070536">
    <property type="term" value="P:protein K63-linked deubiquitination"/>
    <property type="evidence" value="ECO:0007669"/>
    <property type="project" value="TreeGrafter"/>
</dbReference>
<dbReference type="PANTHER" id="PTHR12947:SF13">
    <property type="entry name" value="FI19924P1"/>
    <property type="match status" value="1"/>
</dbReference>
<name>A0AAV8W5H8_9CUCU</name>
<dbReference type="GO" id="GO:0016020">
    <property type="term" value="C:membrane"/>
    <property type="evidence" value="ECO:0007669"/>
    <property type="project" value="TreeGrafter"/>
</dbReference>
<gene>
    <name evidence="2" type="ORF">NQ315_008497</name>
</gene>
<dbReference type="Proteomes" id="UP001159042">
    <property type="component" value="Unassembled WGS sequence"/>
</dbReference>
<feature type="domain" description="USP8 dimerisation" evidence="1">
    <location>
        <begin position="15"/>
        <end position="118"/>
    </location>
</feature>
<organism evidence="2 3">
    <name type="scientific">Exocentrus adspersus</name>
    <dbReference type="NCBI Taxonomy" id="1586481"/>
    <lineage>
        <taxon>Eukaryota</taxon>
        <taxon>Metazoa</taxon>
        <taxon>Ecdysozoa</taxon>
        <taxon>Arthropoda</taxon>
        <taxon>Hexapoda</taxon>
        <taxon>Insecta</taxon>
        <taxon>Pterygota</taxon>
        <taxon>Neoptera</taxon>
        <taxon>Endopterygota</taxon>
        <taxon>Coleoptera</taxon>
        <taxon>Polyphaga</taxon>
        <taxon>Cucujiformia</taxon>
        <taxon>Chrysomeloidea</taxon>
        <taxon>Cerambycidae</taxon>
        <taxon>Lamiinae</taxon>
        <taxon>Acanthocinini</taxon>
        <taxon>Exocentrus</taxon>
    </lineage>
</organism>
<dbReference type="InterPro" id="IPR015063">
    <property type="entry name" value="USP8_dimer"/>
</dbReference>
<dbReference type="GO" id="GO:0005768">
    <property type="term" value="C:endosome"/>
    <property type="evidence" value="ECO:0007669"/>
    <property type="project" value="TreeGrafter"/>
</dbReference>
<dbReference type="Pfam" id="PF08969">
    <property type="entry name" value="USP8_dimer"/>
    <property type="match status" value="1"/>
</dbReference>
<dbReference type="GO" id="GO:0061578">
    <property type="term" value="F:K63-linked deubiquitinase activity"/>
    <property type="evidence" value="ECO:0007669"/>
    <property type="project" value="TreeGrafter"/>
</dbReference>
<evidence type="ECO:0000313" key="3">
    <source>
        <dbReference type="Proteomes" id="UP001159042"/>
    </source>
</evidence>